<evidence type="ECO:0000256" key="4">
    <source>
        <dbReference type="ARBA" id="ARBA00022840"/>
    </source>
</evidence>
<dbReference type="CDD" id="cd03263">
    <property type="entry name" value="ABC_subfamily_A"/>
    <property type="match status" value="2"/>
</dbReference>
<dbReference type="Pfam" id="PF12698">
    <property type="entry name" value="ABC2_membrane_3"/>
    <property type="match status" value="2"/>
</dbReference>
<dbReference type="RefSeq" id="XP_060028820.1">
    <property type="nucleotide sequence ID" value="XM_060172837.1"/>
</dbReference>
<feature type="transmembrane region" description="Helical" evidence="7">
    <location>
        <begin position="1126"/>
        <end position="1152"/>
    </location>
</feature>
<evidence type="ECO:0000256" key="5">
    <source>
        <dbReference type="ARBA" id="ARBA00022989"/>
    </source>
</evidence>
<keyword evidence="2 7" id="KW-0812">Transmembrane</keyword>
<evidence type="ECO:0000313" key="10">
    <source>
        <dbReference type="RefSeq" id="XP_060028820.1"/>
    </source>
</evidence>
<protein>
    <submittedName>
        <fullName evidence="10">Phospholipid-transporting ATPase ABCA3-like isoform X1</fullName>
    </submittedName>
</protein>
<reference evidence="10" key="1">
    <citation type="submission" date="2025-08" db="UniProtKB">
        <authorList>
            <consortium name="RefSeq"/>
        </authorList>
    </citation>
    <scope>IDENTIFICATION</scope>
</reference>
<keyword evidence="5 7" id="KW-1133">Transmembrane helix</keyword>
<feature type="transmembrane region" description="Helical" evidence="7">
    <location>
        <begin position="1078"/>
        <end position="1106"/>
    </location>
</feature>
<keyword evidence="6 7" id="KW-0472">Membrane</keyword>
<dbReference type="Pfam" id="PF23321">
    <property type="entry name" value="R1_ABCA1"/>
    <property type="match status" value="1"/>
</dbReference>
<feature type="transmembrane region" description="Helical" evidence="7">
    <location>
        <begin position="392"/>
        <end position="411"/>
    </location>
</feature>
<dbReference type="PANTHER" id="PTHR19229:SF101">
    <property type="entry name" value="ATP-BINDING CASSETTE, SUB-FAMILY A (ABC1), MEMBER 16"/>
    <property type="match status" value="1"/>
</dbReference>
<dbReference type="SMART" id="SM00382">
    <property type="entry name" value="AAA"/>
    <property type="match status" value="2"/>
</dbReference>
<feature type="transmembrane region" description="Helical" evidence="7">
    <location>
        <begin position="293"/>
        <end position="321"/>
    </location>
</feature>
<name>A0ABM3VWW9_ERIEU</name>
<dbReference type="SUPFAM" id="SSF52540">
    <property type="entry name" value="P-loop containing nucleoside triphosphate hydrolases"/>
    <property type="match status" value="2"/>
</dbReference>
<keyword evidence="9" id="KW-1185">Reference proteome</keyword>
<dbReference type="InterPro" id="IPR026082">
    <property type="entry name" value="ABCA"/>
</dbReference>
<gene>
    <name evidence="10" type="primary">LOC103107789</name>
</gene>
<evidence type="ECO:0000256" key="6">
    <source>
        <dbReference type="ARBA" id="ARBA00023136"/>
    </source>
</evidence>
<feature type="transmembrane region" description="Helical" evidence="7">
    <location>
        <begin position="359"/>
        <end position="380"/>
    </location>
</feature>
<evidence type="ECO:0000259" key="8">
    <source>
        <dbReference type="PROSITE" id="PS50893"/>
    </source>
</evidence>
<accession>A0ABM3VWW9</accession>
<dbReference type="PROSITE" id="PS50893">
    <property type="entry name" value="ABC_TRANSPORTER_2"/>
    <property type="match status" value="2"/>
</dbReference>
<dbReference type="InterPro" id="IPR013525">
    <property type="entry name" value="ABC2_TM"/>
</dbReference>
<dbReference type="Proteomes" id="UP001652624">
    <property type="component" value="Chromosome 15"/>
</dbReference>
<evidence type="ECO:0000256" key="2">
    <source>
        <dbReference type="ARBA" id="ARBA00022692"/>
    </source>
</evidence>
<comment type="subcellular location">
    <subcellularLocation>
        <location evidence="1">Membrane</location>
        <topology evidence="1">Multi-pass membrane protein</topology>
    </subcellularLocation>
</comment>
<feature type="transmembrane region" description="Helical" evidence="7">
    <location>
        <begin position="27"/>
        <end position="47"/>
    </location>
</feature>
<feature type="domain" description="ABC transporter" evidence="8">
    <location>
        <begin position="515"/>
        <end position="752"/>
    </location>
</feature>
<dbReference type="Gene3D" id="3.40.50.300">
    <property type="entry name" value="P-loop containing nucleotide triphosphate hydrolases"/>
    <property type="match status" value="2"/>
</dbReference>
<feature type="transmembrane region" description="Helical" evidence="7">
    <location>
        <begin position="1284"/>
        <end position="1305"/>
    </location>
</feature>
<feature type="transmembrane region" description="Helical" evidence="7">
    <location>
        <begin position="251"/>
        <end position="272"/>
    </location>
</feature>
<dbReference type="PANTHER" id="PTHR19229">
    <property type="entry name" value="ATP-BINDING CASSETTE TRANSPORTER SUBFAMILY A ABCA"/>
    <property type="match status" value="1"/>
</dbReference>
<dbReference type="InterPro" id="IPR027417">
    <property type="entry name" value="P-loop_NTPase"/>
</dbReference>
<dbReference type="InterPro" id="IPR056264">
    <property type="entry name" value="R2_ABCA1-4-like"/>
</dbReference>
<feature type="transmembrane region" description="Helical" evidence="7">
    <location>
        <begin position="1036"/>
        <end position="1057"/>
    </location>
</feature>
<proteinExistence type="predicted"/>
<dbReference type="Pfam" id="PF00005">
    <property type="entry name" value="ABC_tran"/>
    <property type="match status" value="2"/>
</dbReference>
<evidence type="ECO:0000256" key="7">
    <source>
        <dbReference type="SAM" id="Phobius"/>
    </source>
</evidence>
<sequence length="1700" mass="195778">MYLLRSSQFAVLLWKNFTLKRRHLSSLILEVSAALVFPVMLLVVHAFDKVETLGPYKFTPQPTSTWLSFLNNAEEWKLIYVPSNINVLKDIIEDVKRSVNISVKVQGLSSEAELENYIKYNYGSQNVLAVVVFDCDFKNHNDPLPLQVKYYLRFARMQRTIDWPDKDGWKTSLLFPVRPSAGPRNPFLHDGGSPGYLREGFLAIQHALDKAIMLYHKKNAYQKFADMNIFIQRFPHPVHTTNSITRIVTTFLPFLFIIMFSPTLLSIIRSIVREREKRQKEYQLIVGLKNWMIWTAHFFTFFFFYIIIISLICIIFFVKIVDKPIFFYSDYSLVFVFLTCYAVSSIFFGFMVSTFFNKVHMAASVGSVLYFVSFFPFTSISRNYGKISYTKKMAVCLNSNVALALGINLLIKLETKEIGVKWTNFWTQASLDDDLTFGSLTEMLLMDALIYGLVTWYIDAVFPGKYGIPQPWYFFLLRSYWFTEIEVKGRQRKRFRLRPRGTHFESEPTNLVAGIEMDHLHKEFGDSVALNNLTLNLYKGQITILLGQNGAGKTTTMSILTGTYLPTKGMAFVNGYDISKNINEIRKNLGFCPQHDFLFNELTLSEHIFFYTVIKGLHHKLHMLKTRQVQSADIDHMLSAFNLLEKRNAFSKSLSAGTKRKLSIIIALIGTSKVLLLDEPSSRMDPVSRRITWDLLQHYKTNRTILLSTHYMDEADILGDRIAIMVKGTLQCCGSSVFLKKLYGVGYHIIMEKKVYCDVGKISALIQFHIPDATLENNIGAELSFILPKEYSHRFEALFEDLENKQKALGIISYGISITTMEEVFFKVIMLADSQVDFQTVQYTPLKDQKGNKDMNKNLYTSLNQKTTKDIDMTMNMNYEIKKFSKLNEIATIKFNTGFLLYRQQFYSMFIKRALFSWRNRMLMLLQVSVILGVTTYSLINVNSNYDLPSREMDVSQYGRTIVPYSITGHSKWTLHLIKNLKTFLKRKNQVLRKVKGSIINHLLETKDYLAFSIIAFSIEVNKNKTVITMFFNNEAFHSAAISLAVLDNILFMTLSGPSASIQVFNKPQPQPIYDTKLAYANGLQVSLCLTFGMAILVSSFCLQTVSEKTNKAKHIQFVSGVYIWIYWLSALLWDLIYFSIPCCLLLVVFGFCRMDAFIADYRFVDTMIIFILYGWCVVPFMYLASLLFSSTTAAYIKLVSFNSFTTVFSVFFHSTLHQYAFLFYEKELSISHLLMMLPNYNFAMSIGKLFNDYELKTHCAKKILNCSKSFVEGSVYTFEEHGIAKFLIALFTTGLFYLLLLMCLESTLWNLKNFVFHKIISKVYSMLKKSKKTIWPRNRVSRNVPKGNFDEDVENERRRVLALLSKLKKPPLLVKELKKVYFKCPIVMAVRDISLVVKKSECFGLLGFNGAGKTTIFKMLTGDYPTTSGVVLIDGINITKNFAKVRSRIGYCPEIDHILMNHMTGQESLMMYARLRGVPEPHLYKYVNTFLYMLHLESHANKFVSRYSAGFKRRLTAAIALMGNSSVIFLDEPSAGLDPVARRWLWNLITWMCQNGKAIVITSHSMEDCEALCTRLAIMVQGKFKCLGSPQQLKNKFGNIYNLIVKIKYGDDDNMLTELKKFIATAFPGSVLKQEHQGIFHYYIPRKEVHLGKVFNILEEAKVQFNLEDYSISQVTLEQIYLTFANIETKKYHQEIKGL</sequence>
<feature type="domain" description="ABC transporter" evidence="8">
    <location>
        <begin position="1373"/>
        <end position="1607"/>
    </location>
</feature>
<dbReference type="InterPro" id="IPR003593">
    <property type="entry name" value="AAA+_ATPase"/>
</dbReference>
<evidence type="ECO:0000256" key="1">
    <source>
        <dbReference type="ARBA" id="ARBA00004141"/>
    </source>
</evidence>
<dbReference type="GeneID" id="103107789"/>
<organism evidence="9 10">
    <name type="scientific">Erinaceus europaeus</name>
    <name type="common">Western European hedgehog</name>
    <dbReference type="NCBI Taxonomy" id="9365"/>
    <lineage>
        <taxon>Eukaryota</taxon>
        <taxon>Metazoa</taxon>
        <taxon>Chordata</taxon>
        <taxon>Craniata</taxon>
        <taxon>Vertebrata</taxon>
        <taxon>Euteleostomi</taxon>
        <taxon>Mammalia</taxon>
        <taxon>Eutheria</taxon>
        <taxon>Laurasiatheria</taxon>
        <taxon>Eulipotyphla</taxon>
        <taxon>Erinaceidae</taxon>
        <taxon>Erinaceinae</taxon>
        <taxon>Erinaceus</taxon>
    </lineage>
</organism>
<feature type="transmembrane region" description="Helical" evidence="7">
    <location>
        <begin position="922"/>
        <end position="940"/>
    </location>
</feature>
<feature type="transmembrane region" description="Helical" evidence="7">
    <location>
        <begin position="333"/>
        <end position="352"/>
    </location>
</feature>
<feature type="transmembrane region" description="Helical" evidence="7">
    <location>
        <begin position="1164"/>
        <end position="1189"/>
    </location>
</feature>
<evidence type="ECO:0000313" key="9">
    <source>
        <dbReference type="Proteomes" id="UP001652624"/>
    </source>
</evidence>
<keyword evidence="4" id="KW-0067">ATP-binding</keyword>
<dbReference type="InterPro" id="IPR003439">
    <property type="entry name" value="ABC_transporter-like_ATP-bd"/>
</dbReference>
<evidence type="ECO:0000256" key="3">
    <source>
        <dbReference type="ARBA" id="ARBA00022741"/>
    </source>
</evidence>
<keyword evidence="3" id="KW-0547">Nucleotide-binding</keyword>